<evidence type="ECO:0000313" key="2">
    <source>
        <dbReference type="Proteomes" id="UP000178700"/>
    </source>
</evidence>
<dbReference type="Gene3D" id="1.10.3210.10">
    <property type="entry name" value="Hypothetical protein af1432"/>
    <property type="match status" value="1"/>
</dbReference>
<gene>
    <name evidence="1" type="ORF">A2642_01455</name>
</gene>
<evidence type="ECO:0008006" key="3">
    <source>
        <dbReference type="Google" id="ProtNLM"/>
    </source>
</evidence>
<dbReference type="Proteomes" id="UP000178700">
    <property type="component" value="Unassembled WGS sequence"/>
</dbReference>
<dbReference type="SUPFAM" id="SSF109604">
    <property type="entry name" value="HD-domain/PDEase-like"/>
    <property type="match status" value="1"/>
</dbReference>
<sequence length="208" mass="24888">MDIPTIKECEELFNQYKVPGTVKAHCHAVFKVASFLAEELQKKSYPLNPQIIKPFALLHDFMKAVVLERLTDPPYNYQPTGEEIEMHKHLRITYPNMSETKVTALILKDKYPEFARLFLELDELTRNPNEKVSEEAKFIHYVDWRVLHNKVVPMQERLDYIYNRYGNWIKKRNIDWEATKQEQFAYEQKLFKHLPFKPDELHLHVKLS</sequence>
<protein>
    <recommendedName>
        <fullName evidence="3">HD domain-containing protein</fullName>
    </recommendedName>
</protein>
<evidence type="ECO:0000313" key="1">
    <source>
        <dbReference type="EMBL" id="OGI66363.1"/>
    </source>
</evidence>
<dbReference type="EMBL" id="MFTJ01000013">
    <property type="protein sequence ID" value="OGI66363.1"/>
    <property type="molecule type" value="Genomic_DNA"/>
</dbReference>
<organism evidence="1 2">
    <name type="scientific">Candidatus Nomurabacteria bacterium RIFCSPHIGHO2_01_FULL_39_10</name>
    <dbReference type="NCBI Taxonomy" id="1801733"/>
    <lineage>
        <taxon>Bacteria</taxon>
        <taxon>Candidatus Nomuraibacteriota</taxon>
    </lineage>
</organism>
<name>A0A1F6V9M3_9BACT</name>
<dbReference type="AlphaFoldDB" id="A0A1F6V9M3"/>
<reference evidence="1 2" key="1">
    <citation type="journal article" date="2016" name="Nat. Commun.">
        <title>Thousands of microbial genomes shed light on interconnected biogeochemical processes in an aquifer system.</title>
        <authorList>
            <person name="Anantharaman K."/>
            <person name="Brown C.T."/>
            <person name="Hug L.A."/>
            <person name="Sharon I."/>
            <person name="Castelle C.J."/>
            <person name="Probst A.J."/>
            <person name="Thomas B.C."/>
            <person name="Singh A."/>
            <person name="Wilkins M.J."/>
            <person name="Karaoz U."/>
            <person name="Brodie E.L."/>
            <person name="Williams K.H."/>
            <person name="Hubbard S.S."/>
            <person name="Banfield J.F."/>
        </authorList>
    </citation>
    <scope>NUCLEOTIDE SEQUENCE [LARGE SCALE GENOMIC DNA]</scope>
</reference>
<accession>A0A1F6V9M3</accession>
<comment type="caution">
    <text evidence="1">The sequence shown here is derived from an EMBL/GenBank/DDBJ whole genome shotgun (WGS) entry which is preliminary data.</text>
</comment>
<proteinExistence type="predicted"/>